<dbReference type="Pfam" id="PF07715">
    <property type="entry name" value="Plug"/>
    <property type="match status" value="1"/>
</dbReference>
<comment type="subcellular location">
    <subcellularLocation>
        <location evidence="1">Cell outer membrane</location>
        <topology evidence="1">Multi-pass membrane protein</topology>
    </subcellularLocation>
</comment>
<protein>
    <submittedName>
        <fullName evidence="10">Outer membrane TonB-dependent transporter, utilization system for glycans and polysaccharides (PUL), SusC family</fullName>
    </submittedName>
</protein>
<keyword evidence="3" id="KW-0812">Transmembrane</keyword>
<evidence type="ECO:0000256" key="5">
    <source>
        <dbReference type="ARBA" id="ARBA00023136"/>
    </source>
</evidence>
<dbReference type="EMBL" id="UOEP01000073">
    <property type="protein sequence ID" value="VAW17431.1"/>
    <property type="molecule type" value="Genomic_DNA"/>
</dbReference>
<keyword evidence="5" id="KW-0472">Membrane</keyword>
<sequence length="1001" mass="109862">MQNLQNFLLWKRGILFLFFFGFAFSFAWAQERTVTGKVTSEKEGPLPGVNIVIEGTFQGTATSADGTYSIVVPGPDAVLVFSAISFTPQSVVVGDRSTINVVLSPFLTALDEVVVIGYGTQQKKEVTSSVANVNADEFNRGNINNPEQLIQGKVAGLSISKPGGNPNQGYDIRLRGLSTVGANTQPLVVIDGVIGASLDNVDPNDIESMDVLKDGSGAAIYGTRGSAGVILITTKQGRKGTAQIDYNVYFSSEMIAKTTNVMNAAEWRALSQETGLGTDFGGNTDWFKETTQQAFSQVHNLSMSGGTDKTSYRASVNYRDANGVMLNTSRSQFNGRLNLTQKALNDKLTFTLNLSVTQRESKYGFDQAFRYASIYNPTAPVRSSDPAYKIYDGYFQQVLYDYYNPVQILEQNVNDGKDRISNISLKGAYEITDGLVIDAFYSIQSENALRGQYYDKNSYWTGMDRNGVAERSMSTSSNQLFESTINWKGSISSAINLSAMGGYSYQDFVNEGFSARGGDFITDAFTYNNMSAALDFNNGLGTVRSYKNSSKLVAFFGRVNMNVNDVFFMTASARYEGSSRFGADNKWGLFPAIGGGVDLASFIDADYIDNLKLRANYGLTGNQPSQNYLSLLRFGPQGNFFYNGAFVPGYGPVSNANTDLRWEKKGEIDIGIDFSFFQSRLYGSFDYYTRTTTDLLFQYEVPVPPNLYNIAWLNLGNIKSSGLELSLSWNAVRKADFSYSLTFTPSYSLENTLVSLSGEYNGAELSYGIRDLGAMGAPGQSGVPLVRAEEGKPFGQLWALVFKEIDPDGNLIFEDINGDNTIDPSDRQVVGNGLPDFQFGFGNDFTYKNWDMSIFFRGVLGHDLINTYRGFYEVPNMIGSYNLPKTAADLRNATTGTLLNNSSGVLSSYHVENASFVSLDNMSIGYNFKLSEKSGLRNLRLYIAGNNLFYITGYQGVDPNPRYADKGSGGSGTPNPLIPGVDRRNTWFRTRSVSFGVKVGL</sequence>
<evidence type="ECO:0000256" key="6">
    <source>
        <dbReference type="ARBA" id="ARBA00023237"/>
    </source>
</evidence>
<name>A0A3B0TFP0_9ZZZZ</name>
<dbReference type="SUPFAM" id="SSF56935">
    <property type="entry name" value="Porins"/>
    <property type="match status" value="1"/>
</dbReference>
<keyword evidence="2" id="KW-0813">Transport</keyword>
<dbReference type="Gene3D" id="2.40.170.20">
    <property type="entry name" value="TonB-dependent receptor, beta-barrel domain"/>
    <property type="match status" value="1"/>
</dbReference>
<organism evidence="10">
    <name type="scientific">hydrothermal vent metagenome</name>
    <dbReference type="NCBI Taxonomy" id="652676"/>
    <lineage>
        <taxon>unclassified sequences</taxon>
        <taxon>metagenomes</taxon>
        <taxon>ecological metagenomes</taxon>
    </lineage>
</organism>
<keyword evidence="6" id="KW-0998">Cell outer membrane</keyword>
<dbReference type="InterPro" id="IPR036942">
    <property type="entry name" value="Beta-barrel_TonB_sf"/>
</dbReference>
<dbReference type="InterPro" id="IPR023996">
    <property type="entry name" value="TonB-dep_OMP_SusC/RagA"/>
</dbReference>
<evidence type="ECO:0000256" key="4">
    <source>
        <dbReference type="ARBA" id="ARBA00023077"/>
    </source>
</evidence>
<dbReference type="Pfam" id="PF00593">
    <property type="entry name" value="TonB_dep_Rec_b-barrel"/>
    <property type="match status" value="1"/>
</dbReference>
<accession>A0A3B0TFP0</accession>
<dbReference type="SUPFAM" id="SSF49464">
    <property type="entry name" value="Carboxypeptidase regulatory domain-like"/>
    <property type="match status" value="1"/>
</dbReference>
<evidence type="ECO:0000256" key="2">
    <source>
        <dbReference type="ARBA" id="ARBA00022448"/>
    </source>
</evidence>
<dbReference type="PROSITE" id="PS52016">
    <property type="entry name" value="TONB_DEPENDENT_REC_3"/>
    <property type="match status" value="1"/>
</dbReference>
<dbReference type="InterPro" id="IPR039426">
    <property type="entry name" value="TonB-dep_rcpt-like"/>
</dbReference>
<dbReference type="NCBIfam" id="TIGR04056">
    <property type="entry name" value="OMP_RagA_SusC"/>
    <property type="match status" value="1"/>
</dbReference>
<evidence type="ECO:0000256" key="3">
    <source>
        <dbReference type="ARBA" id="ARBA00022692"/>
    </source>
</evidence>
<dbReference type="AlphaFoldDB" id="A0A3B0TFP0"/>
<evidence type="ECO:0000313" key="10">
    <source>
        <dbReference type="EMBL" id="VAW17431.1"/>
    </source>
</evidence>
<feature type="region of interest" description="Disordered" evidence="7">
    <location>
        <begin position="962"/>
        <end position="981"/>
    </location>
</feature>
<feature type="domain" description="TonB-dependent receptor plug" evidence="9">
    <location>
        <begin position="123"/>
        <end position="229"/>
    </location>
</feature>
<evidence type="ECO:0000259" key="9">
    <source>
        <dbReference type="Pfam" id="PF07715"/>
    </source>
</evidence>
<evidence type="ECO:0000256" key="7">
    <source>
        <dbReference type="SAM" id="MobiDB-lite"/>
    </source>
</evidence>
<dbReference type="InterPro" id="IPR000531">
    <property type="entry name" value="Beta-barrel_TonB"/>
</dbReference>
<dbReference type="NCBIfam" id="TIGR04057">
    <property type="entry name" value="SusC_RagA_signa"/>
    <property type="match status" value="1"/>
</dbReference>
<reference evidence="10" key="1">
    <citation type="submission" date="2018-06" db="EMBL/GenBank/DDBJ databases">
        <authorList>
            <person name="Zhirakovskaya E."/>
        </authorList>
    </citation>
    <scope>NUCLEOTIDE SEQUENCE</scope>
</reference>
<keyword evidence="4" id="KW-0798">TonB box</keyword>
<dbReference type="InterPro" id="IPR023997">
    <property type="entry name" value="TonB-dep_OMP_SusC/RagA_CS"/>
</dbReference>
<evidence type="ECO:0000256" key="1">
    <source>
        <dbReference type="ARBA" id="ARBA00004571"/>
    </source>
</evidence>
<dbReference type="InterPro" id="IPR037066">
    <property type="entry name" value="Plug_dom_sf"/>
</dbReference>
<dbReference type="GO" id="GO:0009279">
    <property type="term" value="C:cell outer membrane"/>
    <property type="evidence" value="ECO:0007669"/>
    <property type="project" value="UniProtKB-SubCell"/>
</dbReference>
<dbReference type="Gene3D" id="2.170.130.10">
    <property type="entry name" value="TonB-dependent receptor, plug domain"/>
    <property type="match status" value="1"/>
</dbReference>
<feature type="domain" description="TonB-dependent receptor-like beta-barrel" evidence="8">
    <location>
        <begin position="401"/>
        <end position="948"/>
    </location>
</feature>
<gene>
    <name evidence="10" type="ORF">MNBD_BACTEROID01-801</name>
</gene>
<proteinExistence type="predicted"/>
<dbReference type="Gene3D" id="2.60.40.1120">
    <property type="entry name" value="Carboxypeptidase-like, regulatory domain"/>
    <property type="match status" value="1"/>
</dbReference>
<dbReference type="InterPro" id="IPR008969">
    <property type="entry name" value="CarboxyPept-like_regulatory"/>
</dbReference>
<evidence type="ECO:0000259" key="8">
    <source>
        <dbReference type="Pfam" id="PF00593"/>
    </source>
</evidence>
<dbReference type="InterPro" id="IPR012910">
    <property type="entry name" value="Plug_dom"/>
</dbReference>
<dbReference type="Pfam" id="PF13715">
    <property type="entry name" value="CarbopepD_reg_2"/>
    <property type="match status" value="1"/>
</dbReference>